<sequence>MRHIRVCFLVHLVLSTVASVVHVSGELLNTAKVCQYMQCEEDGSKLTLKFVETRWKEFNEQLNTAFDLNSWSWSELDSVVQENQTLEVVFNGLETPHIDILQGHGSVTVLNLDYNQIANVENEAFANFKTLMTLSLRGNMITAVHDFVYNPNILQHLDLSNNWIKDTRGFKTFTLSHLTHLNLSHNRIESVRTELSKLEALEMLDLSHNAIKKGEKPIILSKNLQQVLLHNNELTTWPFESVPETLTALSLAFNQINFTKEATNVRKLDLSNNRLDSFCSECFPSLEELDLSGNYFEAFPRFGNQTSFLRKISFNRMPNLQSIERSAFQGFTEHLQELEISFCPQLSTIEIHAFADLKKLKRLDLSYNALQQVPESMVNWKQIEQGVDLQGNPINCNCSMQWLVDRVIPAMHSQRELHKLFPKLRCAQPAIYKDYLIVHLTVHDNLMCRKYREMDLPGMETVLQSMKEHRQAQVVRAQKMILAFLIVGIIFMSCYLAYLKLNNPRHRVRPLYY</sequence>
<dbReference type="Proteomes" id="UP000075920">
    <property type="component" value="Unassembled WGS sequence"/>
</dbReference>
<evidence type="ECO:0000256" key="1">
    <source>
        <dbReference type="ARBA" id="ARBA00022614"/>
    </source>
</evidence>
<keyword evidence="6" id="KW-1185">Reference proteome</keyword>
<accession>A0A182WGK9</accession>
<reference evidence="5" key="2">
    <citation type="submission" date="2020-05" db="UniProtKB">
        <authorList>
            <consortium name="EnsemblMetazoa"/>
        </authorList>
    </citation>
    <scope>IDENTIFICATION</scope>
    <source>
        <strain evidence="5">MINIMUS1</strain>
    </source>
</reference>
<evidence type="ECO:0000256" key="3">
    <source>
        <dbReference type="SAM" id="Phobius"/>
    </source>
</evidence>
<dbReference type="Gene3D" id="3.80.10.10">
    <property type="entry name" value="Ribonuclease Inhibitor"/>
    <property type="match status" value="2"/>
</dbReference>
<dbReference type="InterPro" id="IPR050836">
    <property type="entry name" value="SDS22/Internalin_LRR"/>
</dbReference>
<dbReference type="PANTHER" id="PTHR46652">
    <property type="entry name" value="LEUCINE-RICH REPEAT AND IQ DOMAIN-CONTAINING PROTEIN 1-RELATED"/>
    <property type="match status" value="1"/>
</dbReference>
<dbReference type="AlphaFoldDB" id="A0A182WGK9"/>
<keyword evidence="3" id="KW-0472">Membrane</keyword>
<dbReference type="Pfam" id="PF13855">
    <property type="entry name" value="LRR_8"/>
    <property type="match status" value="2"/>
</dbReference>
<evidence type="ECO:0000313" key="6">
    <source>
        <dbReference type="Proteomes" id="UP000075920"/>
    </source>
</evidence>
<evidence type="ECO:0000256" key="4">
    <source>
        <dbReference type="SAM" id="SignalP"/>
    </source>
</evidence>
<dbReference type="InterPro" id="IPR003591">
    <property type="entry name" value="Leu-rich_rpt_typical-subtyp"/>
</dbReference>
<dbReference type="PROSITE" id="PS51450">
    <property type="entry name" value="LRR"/>
    <property type="match status" value="1"/>
</dbReference>
<dbReference type="SUPFAM" id="SSF52047">
    <property type="entry name" value="RNI-like"/>
    <property type="match status" value="1"/>
</dbReference>
<evidence type="ECO:0008006" key="7">
    <source>
        <dbReference type="Google" id="ProtNLM"/>
    </source>
</evidence>
<evidence type="ECO:0000256" key="2">
    <source>
        <dbReference type="ARBA" id="ARBA00022737"/>
    </source>
</evidence>
<dbReference type="InterPro" id="IPR025875">
    <property type="entry name" value="Leu-rich_rpt_4"/>
</dbReference>
<dbReference type="EnsemblMetazoa" id="AMIN009508-RA">
    <property type="protein sequence ID" value="AMIN009508-PA"/>
    <property type="gene ID" value="AMIN009508"/>
</dbReference>
<keyword evidence="3" id="KW-1133">Transmembrane helix</keyword>
<dbReference type="STRING" id="112268.A0A182WGK9"/>
<dbReference type="VEuPathDB" id="VectorBase:AMIN009508"/>
<name>A0A182WGK9_9DIPT</name>
<dbReference type="SMART" id="SM00365">
    <property type="entry name" value="LRR_SD22"/>
    <property type="match status" value="4"/>
</dbReference>
<evidence type="ECO:0000313" key="5">
    <source>
        <dbReference type="EnsemblMetazoa" id="AMIN009508-PA"/>
    </source>
</evidence>
<feature type="chain" id="PRO_5008141430" description="LRRCT domain-containing protein" evidence="4">
    <location>
        <begin position="20"/>
        <end position="513"/>
    </location>
</feature>
<reference evidence="6" key="1">
    <citation type="submission" date="2013-03" db="EMBL/GenBank/DDBJ databases">
        <title>The Genome Sequence of Anopheles minimus MINIMUS1.</title>
        <authorList>
            <consortium name="The Broad Institute Genomics Platform"/>
            <person name="Neafsey D.E."/>
            <person name="Walton C."/>
            <person name="Walker B."/>
            <person name="Young S.K."/>
            <person name="Zeng Q."/>
            <person name="Gargeya S."/>
            <person name="Fitzgerald M."/>
            <person name="Haas B."/>
            <person name="Abouelleil A."/>
            <person name="Allen A.W."/>
            <person name="Alvarado L."/>
            <person name="Arachchi H.M."/>
            <person name="Berlin A.M."/>
            <person name="Chapman S.B."/>
            <person name="Gainer-Dewar J."/>
            <person name="Goldberg J."/>
            <person name="Griggs A."/>
            <person name="Gujja S."/>
            <person name="Hansen M."/>
            <person name="Howarth C."/>
            <person name="Imamovic A."/>
            <person name="Ireland A."/>
            <person name="Larimer J."/>
            <person name="McCowan C."/>
            <person name="Murphy C."/>
            <person name="Pearson M."/>
            <person name="Poon T.W."/>
            <person name="Priest M."/>
            <person name="Roberts A."/>
            <person name="Saif S."/>
            <person name="Shea T."/>
            <person name="Sisk P."/>
            <person name="Sykes S."/>
            <person name="Wortman J."/>
            <person name="Nusbaum C."/>
            <person name="Birren B."/>
        </authorList>
    </citation>
    <scope>NUCLEOTIDE SEQUENCE [LARGE SCALE GENOMIC DNA]</scope>
    <source>
        <strain evidence="6">MINIMUS1</strain>
    </source>
</reference>
<dbReference type="PRINTS" id="PR00019">
    <property type="entry name" value="LEURICHRPT"/>
</dbReference>
<feature type="transmembrane region" description="Helical" evidence="3">
    <location>
        <begin position="480"/>
        <end position="499"/>
    </location>
</feature>
<protein>
    <recommendedName>
        <fullName evidence="7">LRRCT domain-containing protein</fullName>
    </recommendedName>
</protein>
<organism evidence="5 6">
    <name type="scientific">Anopheles minimus</name>
    <dbReference type="NCBI Taxonomy" id="112268"/>
    <lineage>
        <taxon>Eukaryota</taxon>
        <taxon>Metazoa</taxon>
        <taxon>Ecdysozoa</taxon>
        <taxon>Arthropoda</taxon>
        <taxon>Hexapoda</taxon>
        <taxon>Insecta</taxon>
        <taxon>Pterygota</taxon>
        <taxon>Neoptera</taxon>
        <taxon>Endopterygota</taxon>
        <taxon>Diptera</taxon>
        <taxon>Nematocera</taxon>
        <taxon>Culicoidea</taxon>
        <taxon>Culicidae</taxon>
        <taxon>Anophelinae</taxon>
        <taxon>Anopheles</taxon>
    </lineage>
</organism>
<dbReference type="Pfam" id="PF12799">
    <property type="entry name" value="LRR_4"/>
    <property type="match status" value="1"/>
</dbReference>
<dbReference type="InterPro" id="IPR032675">
    <property type="entry name" value="LRR_dom_sf"/>
</dbReference>
<dbReference type="PANTHER" id="PTHR46652:SF8">
    <property type="entry name" value="LEUCINE RICH REPEAT CONTAINING 23"/>
    <property type="match status" value="1"/>
</dbReference>
<keyword evidence="4" id="KW-0732">Signal</keyword>
<feature type="signal peptide" evidence="4">
    <location>
        <begin position="1"/>
        <end position="19"/>
    </location>
</feature>
<keyword evidence="3" id="KW-0812">Transmembrane</keyword>
<dbReference type="InterPro" id="IPR001611">
    <property type="entry name" value="Leu-rich_rpt"/>
</dbReference>
<proteinExistence type="predicted"/>
<keyword evidence="1" id="KW-0433">Leucine-rich repeat</keyword>
<dbReference type="SMART" id="SM00369">
    <property type="entry name" value="LRR_TYP"/>
    <property type="match status" value="5"/>
</dbReference>
<keyword evidence="2" id="KW-0677">Repeat</keyword>